<name>A0A0H5Q4Z0_9ZZZZ</name>
<dbReference type="CDD" id="cd21631">
    <property type="entry name" value="RHH_CopG_NikR-like"/>
    <property type="match status" value="1"/>
</dbReference>
<proteinExistence type="predicted"/>
<protein>
    <recommendedName>
        <fullName evidence="2">Ribbon-helix-helix protein CopG domain-containing protein</fullName>
    </recommendedName>
</protein>
<reference evidence="1" key="1">
    <citation type="submission" date="2015-06" db="EMBL/GenBank/DDBJ databases">
        <authorList>
            <person name="Joergensen T."/>
        </authorList>
    </citation>
    <scope>NUCLEOTIDE SEQUENCE</scope>
    <source>
        <strain evidence="1">RGFK1101</strain>
    </source>
</reference>
<sequence length="93" mass="10554">MATRKPRTNITLDDDVDLIFARLAKLRKMPKATLISEYVEAMKPHAQSMIEALELVEQNKNPSLVIGKMFADVHTQMGQNLNEIMSNLEVKND</sequence>
<reference evidence="1" key="2">
    <citation type="submission" date="2015-07" db="EMBL/GenBank/DDBJ databases">
        <title>Plasmids, circular viruses and viroids from rat gut.</title>
        <authorList>
            <person name="Jorgensen T.J."/>
            <person name="Hansen M.A."/>
            <person name="Xu Z."/>
            <person name="Tabak M.A."/>
            <person name="Sorensen S.J."/>
            <person name="Hansen L.H."/>
        </authorList>
    </citation>
    <scope>NUCLEOTIDE SEQUENCE</scope>
    <source>
        <strain evidence="1">RGFK1101</strain>
    </source>
</reference>
<dbReference type="AlphaFoldDB" id="A0A0H5Q4Z0"/>
<evidence type="ECO:0000313" key="1">
    <source>
        <dbReference type="EMBL" id="CRY96469.1"/>
    </source>
</evidence>
<evidence type="ECO:0008006" key="2">
    <source>
        <dbReference type="Google" id="ProtNLM"/>
    </source>
</evidence>
<organism evidence="1">
    <name type="scientific">uncultured prokaryote</name>
    <dbReference type="NCBI Taxonomy" id="198431"/>
    <lineage>
        <taxon>unclassified sequences</taxon>
        <taxon>environmental samples</taxon>
    </lineage>
</organism>
<accession>A0A0H5Q4Z0</accession>
<dbReference type="EMBL" id="LN853682">
    <property type="protein sequence ID" value="CRY96469.1"/>
    <property type="molecule type" value="Genomic_DNA"/>
</dbReference>